<evidence type="ECO:0000313" key="8">
    <source>
        <dbReference type="EMBL" id="MVZ63223.1"/>
    </source>
</evidence>
<feature type="coiled-coil region" evidence="5">
    <location>
        <begin position="130"/>
        <end position="185"/>
    </location>
</feature>
<dbReference type="GO" id="GO:0030313">
    <property type="term" value="C:cell envelope"/>
    <property type="evidence" value="ECO:0007669"/>
    <property type="project" value="UniProtKB-SubCell"/>
</dbReference>
<dbReference type="SUPFAM" id="SSF52833">
    <property type="entry name" value="Thioredoxin-like"/>
    <property type="match status" value="1"/>
</dbReference>
<dbReference type="InterPro" id="IPR013766">
    <property type="entry name" value="Thioredoxin_domain"/>
</dbReference>
<evidence type="ECO:0000256" key="2">
    <source>
        <dbReference type="ARBA" id="ARBA00022748"/>
    </source>
</evidence>
<keyword evidence="2" id="KW-0201">Cytochrome c-type biogenesis</keyword>
<comment type="caution">
    <text evidence="8">The sequence shown here is derived from an EMBL/GenBank/DDBJ whole genome shotgun (WGS) entry which is preliminary data.</text>
</comment>
<gene>
    <name evidence="8" type="ORF">GQF63_14400</name>
</gene>
<dbReference type="InterPro" id="IPR017937">
    <property type="entry name" value="Thioredoxin_CS"/>
</dbReference>
<keyword evidence="4" id="KW-0676">Redox-active center</keyword>
<evidence type="ECO:0000256" key="4">
    <source>
        <dbReference type="ARBA" id="ARBA00023284"/>
    </source>
</evidence>
<dbReference type="GO" id="GO:0016491">
    <property type="term" value="F:oxidoreductase activity"/>
    <property type="evidence" value="ECO:0007669"/>
    <property type="project" value="InterPro"/>
</dbReference>
<keyword evidence="3" id="KW-1015">Disulfide bond</keyword>
<dbReference type="CDD" id="cd02966">
    <property type="entry name" value="TlpA_like_family"/>
    <property type="match status" value="1"/>
</dbReference>
<evidence type="ECO:0000313" key="9">
    <source>
        <dbReference type="Proteomes" id="UP000435036"/>
    </source>
</evidence>
<dbReference type="PANTHER" id="PTHR42852:SF6">
    <property type="entry name" value="THIOL:DISULFIDE INTERCHANGE PROTEIN DSBE"/>
    <property type="match status" value="1"/>
</dbReference>
<organism evidence="8 9">
    <name type="scientific">Sphingobacterium humi</name>
    <dbReference type="NCBI Taxonomy" id="1796905"/>
    <lineage>
        <taxon>Bacteria</taxon>
        <taxon>Pseudomonadati</taxon>
        <taxon>Bacteroidota</taxon>
        <taxon>Sphingobacteriia</taxon>
        <taxon>Sphingobacteriales</taxon>
        <taxon>Sphingobacteriaceae</taxon>
        <taxon>Sphingobacterium</taxon>
    </lineage>
</organism>
<proteinExistence type="predicted"/>
<keyword evidence="5" id="KW-0175">Coiled coil</keyword>
<accession>A0A6N8L0F8</accession>
<sequence>MKYKNHIWLLALLLAFGFQQAGAQESKFRISIEQKPLNKAGKIFVRYFIDRELVIDSIVLKNSTVYEGRAKGPTALNLYYAANGEPFFSKSRTNSLERLNMYVDAGETKVSFGDTFKDASIKGSALQDEYATFEKHMEAYNRSYEQLAKERSAMYKQAEPNKEEMLKLTAKFDALQKEIDAAKVAFIQAHPQSYFSLLSLKEVAGYSIDVDKIEPLFQSLDKELQQKPEGQELAKNLAIAKRLAVGQVAPDFTQPDLEGKPVKLTDFKGQYVLLDFWASWCGPCRADNPNLVKAYQAYKDKNFTIIGLSLDNPGKRSDWLKAIEKDGLPWHHLSDLTGWKNEVAGLYGIQAIPQNFLIDPQGRIVAKNLHGDALMNKLKEIL</sequence>
<comment type="subcellular location">
    <subcellularLocation>
        <location evidence="1">Cell envelope</location>
    </subcellularLocation>
</comment>
<name>A0A6N8L0F8_9SPHI</name>
<evidence type="ECO:0000259" key="7">
    <source>
        <dbReference type="PROSITE" id="PS51352"/>
    </source>
</evidence>
<dbReference type="PANTHER" id="PTHR42852">
    <property type="entry name" value="THIOL:DISULFIDE INTERCHANGE PROTEIN DSBE"/>
    <property type="match status" value="1"/>
</dbReference>
<feature type="domain" description="Thioredoxin" evidence="7">
    <location>
        <begin position="243"/>
        <end position="382"/>
    </location>
</feature>
<evidence type="ECO:0000256" key="1">
    <source>
        <dbReference type="ARBA" id="ARBA00004196"/>
    </source>
</evidence>
<keyword evidence="9" id="KW-1185">Reference proteome</keyword>
<feature type="chain" id="PRO_5026770937" evidence="6">
    <location>
        <begin position="24"/>
        <end position="382"/>
    </location>
</feature>
<dbReference type="InterPro" id="IPR036249">
    <property type="entry name" value="Thioredoxin-like_sf"/>
</dbReference>
<dbReference type="GO" id="GO:0017004">
    <property type="term" value="P:cytochrome complex assembly"/>
    <property type="evidence" value="ECO:0007669"/>
    <property type="project" value="UniProtKB-KW"/>
</dbReference>
<dbReference type="InterPro" id="IPR000866">
    <property type="entry name" value="AhpC/TSA"/>
</dbReference>
<evidence type="ECO:0000256" key="6">
    <source>
        <dbReference type="SAM" id="SignalP"/>
    </source>
</evidence>
<dbReference type="InterPro" id="IPR050553">
    <property type="entry name" value="Thioredoxin_ResA/DsbE_sf"/>
</dbReference>
<dbReference type="PROSITE" id="PS00194">
    <property type="entry name" value="THIOREDOXIN_1"/>
    <property type="match status" value="1"/>
</dbReference>
<dbReference type="Proteomes" id="UP000435036">
    <property type="component" value="Unassembled WGS sequence"/>
</dbReference>
<keyword evidence="6" id="KW-0732">Signal</keyword>
<feature type="signal peptide" evidence="6">
    <location>
        <begin position="1"/>
        <end position="23"/>
    </location>
</feature>
<reference evidence="8 9" key="1">
    <citation type="submission" date="2019-12" db="EMBL/GenBank/DDBJ databases">
        <authorList>
            <person name="Dong K."/>
        </authorList>
    </citation>
    <scope>NUCLEOTIDE SEQUENCE [LARGE SCALE GENOMIC DNA]</scope>
    <source>
        <strain evidence="8 9">JCM 31225</strain>
    </source>
</reference>
<dbReference type="PROSITE" id="PS51352">
    <property type="entry name" value="THIOREDOXIN_2"/>
    <property type="match status" value="1"/>
</dbReference>
<evidence type="ECO:0000256" key="5">
    <source>
        <dbReference type="SAM" id="Coils"/>
    </source>
</evidence>
<dbReference type="EMBL" id="WSQA01000011">
    <property type="protein sequence ID" value="MVZ63223.1"/>
    <property type="molecule type" value="Genomic_DNA"/>
</dbReference>
<evidence type="ECO:0000256" key="3">
    <source>
        <dbReference type="ARBA" id="ARBA00023157"/>
    </source>
</evidence>
<dbReference type="InterPro" id="IPR025380">
    <property type="entry name" value="DUF4369"/>
</dbReference>
<dbReference type="GO" id="GO:0016209">
    <property type="term" value="F:antioxidant activity"/>
    <property type="evidence" value="ECO:0007669"/>
    <property type="project" value="InterPro"/>
</dbReference>
<dbReference type="AlphaFoldDB" id="A0A6N8L0F8"/>
<dbReference type="Pfam" id="PF14289">
    <property type="entry name" value="DUF4369"/>
    <property type="match status" value="1"/>
</dbReference>
<dbReference type="Gene3D" id="3.40.30.10">
    <property type="entry name" value="Glutaredoxin"/>
    <property type="match status" value="1"/>
</dbReference>
<dbReference type="Pfam" id="PF00578">
    <property type="entry name" value="AhpC-TSA"/>
    <property type="match status" value="1"/>
</dbReference>
<protein>
    <submittedName>
        <fullName evidence="8">Redoxin domain-containing protein</fullName>
    </submittedName>
</protein>
<dbReference type="RefSeq" id="WP_246163548.1">
    <property type="nucleotide sequence ID" value="NZ_WSQA01000011.1"/>
</dbReference>